<dbReference type="EMBL" id="CP033968">
    <property type="protein sequence ID" value="AZG12032.1"/>
    <property type="molecule type" value="Genomic_DNA"/>
</dbReference>
<name>A0A3G8GXE5_9BURK</name>
<dbReference type="KEGG" id="cpau:EHF44_00680"/>
<dbReference type="Proteomes" id="UP000270411">
    <property type="component" value="Plasmid unnamed1"/>
</dbReference>
<gene>
    <name evidence="1" type="ORF">EHF44_00680</name>
</gene>
<proteinExistence type="predicted"/>
<geneLocation type="plasmid" evidence="1">
    <name>unnamed1</name>
</geneLocation>
<evidence type="ECO:0000313" key="2">
    <source>
        <dbReference type="Proteomes" id="UP000270411"/>
    </source>
</evidence>
<reference evidence="2" key="1">
    <citation type="submission" date="2018-11" db="EMBL/GenBank/DDBJ databases">
        <title>FDA dAtabase for Regulatory Grade micrObial Sequences (FDA-ARGOS): Supporting development and validation of Infectious Disease Dx tests.</title>
        <authorList>
            <person name="Goldberg B."/>
            <person name="Campos J."/>
            <person name="Tallon L."/>
            <person name="Sadzewicz L."/>
            <person name="Zhao X."/>
            <person name="Vavikolanu K."/>
            <person name="Mehta A."/>
            <person name="Aluvathingal J."/>
            <person name="Nadendla S."/>
            <person name="Geyer C."/>
            <person name="Nandy P."/>
            <person name="Yan Y."/>
            <person name="Sichtig H."/>
        </authorList>
    </citation>
    <scope>NUCLEOTIDE SEQUENCE [LARGE SCALE GENOMIC DNA]</scope>
    <source>
        <strain evidence="2">FDAARGOS_614</strain>
        <plasmid evidence="2">unnamed1</plasmid>
    </source>
</reference>
<dbReference type="RefSeq" id="WP_017511132.1">
    <property type="nucleotide sequence ID" value="NZ_CP033968.1"/>
</dbReference>
<protein>
    <submittedName>
        <fullName evidence="1">Uncharacterized protein</fullName>
    </submittedName>
</protein>
<dbReference type="OrthoDB" id="2679948at2"/>
<dbReference type="AlphaFoldDB" id="A0A3G8GXE5"/>
<accession>A0A3G8GXE5</accession>
<organism evidence="1 2">
    <name type="scientific">Cupriavidus pauculus</name>
    <dbReference type="NCBI Taxonomy" id="82633"/>
    <lineage>
        <taxon>Bacteria</taxon>
        <taxon>Pseudomonadati</taxon>
        <taxon>Pseudomonadota</taxon>
        <taxon>Betaproteobacteria</taxon>
        <taxon>Burkholderiales</taxon>
        <taxon>Burkholderiaceae</taxon>
        <taxon>Cupriavidus</taxon>
    </lineage>
</organism>
<keyword evidence="1" id="KW-0614">Plasmid</keyword>
<sequence>MTTIQEDVPQKLLAFEVHDGDDGWAIRFASTNVVARREGAAEMGTDFESVEHCKRSPKFDQYAPGPVPASALIENGWTIQCSHCEREVGQHMFDALADEDLDPDDFEIVTEGQRAFCSRTCQAEHRAWFRGRAAAESALIELVLAKYPQATIKRVHICGSTLEPTEPGGGMRCLAEFLFPGAKYGGATFVFGDKSVYVARGDVDAFNALYGKSTKTQGEEVSA</sequence>
<evidence type="ECO:0000313" key="1">
    <source>
        <dbReference type="EMBL" id="AZG12032.1"/>
    </source>
</evidence>